<evidence type="ECO:0000313" key="7">
    <source>
        <dbReference type="EMBL" id="GAA0365836.1"/>
    </source>
</evidence>
<dbReference type="InterPro" id="IPR025943">
    <property type="entry name" value="Sigma_54_int_dom_ATP-bd_2"/>
</dbReference>
<dbReference type="InterPro" id="IPR002197">
    <property type="entry name" value="HTH_Fis"/>
</dbReference>
<dbReference type="SUPFAM" id="SSF52540">
    <property type="entry name" value="P-loop containing nucleoside triphosphate hydrolases"/>
    <property type="match status" value="1"/>
</dbReference>
<accession>A0ABN0XJR0</accession>
<keyword evidence="2" id="KW-0067">ATP-binding</keyword>
<dbReference type="InterPro" id="IPR013656">
    <property type="entry name" value="PAS_4"/>
</dbReference>
<evidence type="ECO:0000256" key="5">
    <source>
        <dbReference type="ARBA" id="ARBA00023163"/>
    </source>
</evidence>
<evidence type="ECO:0000256" key="3">
    <source>
        <dbReference type="ARBA" id="ARBA00023015"/>
    </source>
</evidence>
<dbReference type="InterPro" id="IPR027417">
    <property type="entry name" value="P-loop_NTPase"/>
</dbReference>
<dbReference type="InterPro" id="IPR058031">
    <property type="entry name" value="AAA_lid_NorR"/>
</dbReference>
<dbReference type="InterPro" id="IPR002078">
    <property type="entry name" value="Sigma_54_int"/>
</dbReference>
<organism evidence="7 8">
    <name type="scientific">Bowmanella denitrificans</name>
    <dbReference type="NCBI Taxonomy" id="366582"/>
    <lineage>
        <taxon>Bacteria</taxon>
        <taxon>Pseudomonadati</taxon>
        <taxon>Pseudomonadota</taxon>
        <taxon>Gammaproteobacteria</taxon>
        <taxon>Alteromonadales</taxon>
        <taxon>Alteromonadaceae</taxon>
        <taxon>Bowmanella</taxon>
    </lineage>
</organism>
<dbReference type="PANTHER" id="PTHR32071">
    <property type="entry name" value="TRANSCRIPTIONAL REGULATORY PROTEIN"/>
    <property type="match status" value="1"/>
</dbReference>
<dbReference type="PANTHER" id="PTHR32071:SF117">
    <property type="entry name" value="PTS-DEPENDENT DIHYDROXYACETONE KINASE OPERON REGULATORY PROTEIN-RELATED"/>
    <property type="match status" value="1"/>
</dbReference>
<dbReference type="InterPro" id="IPR003593">
    <property type="entry name" value="AAA+_ATPase"/>
</dbReference>
<dbReference type="SUPFAM" id="SSF46689">
    <property type="entry name" value="Homeodomain-like"/>
    <property type="match status" value="1"/>
</dbReference>
<keyword evidence="8" id="KW-1185">Reference proteome</keyword>
<dbReference type="Gene3D" id="3.40.50.300">
    <property type="entry name" value="P-loop containing nucleotide triphosphate hydrolases"/>
    <property type="match status" value="1"/>
</dbReference>
<sequence>MANMNLSIIQSMIDALDKPAIFIRPDYSIQAVNQAYLDTYQQPVKLGLSRCHEISHHATEPCDRHGEQCPLLYCQQHGRSSSVVHVHHTQAGLQHCDILMRPVRDDDGITLGYLEILNKVEFAAAGAGVNKMVGVSAPFNRMLNLLNRAASADISVLLQGETGTGKELAARAVHDASQRHDKPFVIIECTGLSEALFESELFGHEKGAFTGASHAKKGLVELANGGTLFFDEIGDVPLNMQVKLLRLLETRSFRSVGGLQPKRSDFRLVCASHKNLLSMVDAGEFRQDLYYRIAGFPVQLPALRERQRDIPLLVEQFLLGAAEHKQFSDAAMQQLCLYDYPGNIRELKSIVEQASLIANDNLIQVEDLPQMLQPRGSEQAEPGNSICSLEELEKYYLAQQCEVFSGTFEQLASALGVSDRTLYRKLHKFGLRYRSQPQ</sequence>
<dbReference type="PROSITE" id="PS50045">
    <property type="entry name" value="SIGMA54_INTERACT_4"/>
    <property type="match status" value="1"/>
</dbReference>
<dbReference type="Pfam" id="PF02954">
    <property type="entry name" value="HTH_8"/>
    <property type="match status" value="1"/>
</dbReference>
<proteinExistence type="predicted"/>
<dbReference type="Gene3D" id="1.10.8.60">
    <property type="match status" value="1"/>
</dbReference>
<keyword evidence="5" id="KW-0804">Transcription</keyword>
<evidence type="ECO:0000313" key="8">
    <source>
        <dbReference type="Proteomes" id="UP001501757"/>
    </source>
</evidence>
<feature type="domain" description="Sigma-54 factor interaction" evidence="6">
    <location>
        <begin position="132"/>
        <end position="356"/>
    </location>
</feature>
<dbReference type="PROSITE" id="PS00676">
    <property type="entry name" value="SIGMA54_INTERACT_2"/>
    <property type="match status" value="1"/>
</dbReference>
<name>A0ABN0XJR0_9ALTE</name>
<keyword evidence="3" id="KW-0805">Transcription regulation</keyword>
<evidence type="ECO:0000256" key="2">
    <source>
        <dbReference type="ARBA" id="ARBA00022840"/>
    </source>
</evidence>
<dbReference type="Pfam" id="PF00158">
    <property type="entry name" value="Sigma54_activat"/>
    <property type="match status" value="1"/>
</dbReference>
<evidence type="ECO:0000259" key="6">
    <source>
        <dbReference type="PROSITE" id="PS50045"/>
    </source>
</evidence>
<reference evidence="7 8" key="1">
    <citation type="journal article" date="2019" name="Int. J. Syst. Evol. Microbiol.">
        <title>The Global Catalogue of Microorganisms (GCM) 10K type strain sequencing project: providing services to taxonomists for standard genome sequencing and annotation.</title>
        <authorList>
            <consortium name="The Broad Institute Genomics Platform"/>
            <consortium name="The Broad Institute Genome Sequencing Center for Infectious Disease"/>
            <person name="Wu L."/>
            <person name="Ma J."/>
        </authorList>
    </citation>
    <scope>NUCLEOTIDE SEQUENCE [LARGE SCALE GENOMIC DNA]</scope>
    <source>
        <strain evidence="7 8">JCM 13378</strain>
    </source>
</reference>
<keyword evidence="1" id="KW-0547">Nucleotide-binding</keyword>
<keyword evidence="4" id="KW-0238">DNA-binding</keyword>
<dbReference type="Pfam" id="PF08448">
    <property type="entry name" value="PAS_4"/>
    <property type="match status" value="1"/>
</dbReference>
<comment type="caution">
    <text evidence="7">The sequence shown here is derived from an EMBL/GenBank/DDBJ whole genome shotgun (WGS) entry which is preliminary data.</text>
</comment>
<dbReference type="Pfam" id="PF25601">
    <property type="entry name" value="AAA_lid_14"/>
    <property type="match status" value="1"/>
</dbReference>
<dbReference type="SMART" id="SM00382">
    <property type="entry name" value="AAA"/>
    <property type="match status" value="1"/>
</dbReference>
<gene>
    <name evidence="7" type="ORF">GCM10009092_32760</name>
</gene>
<evidence type="ECO:0000256" key="4">
    <source>
        <dbReference type="ARBA" id="ARBA00023125"/>
    </source>
</evidence>
<dbReference type="Gene3D" id="1.10.10.60">
    <property type="entry name" value="Homeodomain-like"/>
    <property type="match status" value="1"/>
</dbReference>
<evidence type="ECO:0000256" key="1">
    <source>
        <dbReference type="ARBA" id="ARBA00022741"/>
    </source>
</evidence>
<dbReference type="Proteomes" id="UP001501757">
    <property type="component" value="Unassembled WGS sequence"/>
</dbReference>
<dbReference type="EMBL" id="BAAAEI010000020">
    <property type="protein sequence ID" value="GAA0365836.1"/>
    <property type="molecule type" value="Genomic_DNA"/>
</dbReference>
<protein>
    <submittedName>
        <fullName evidence="7">Sigma-54-dependent Fis family transcriptional regulator</fullName>
    </submittedName>
</protein>
<dbReference type="InterPro" id="IPR009057">
    <property type="entry name" value="Homeodomain-like_sf"/>
</dbReference>
<dbReference type="CDD" id="cd00009">
    <property type="entry name" value="AAA"/>
    <property type="match status" value="1"/>
</dbReference>